<dbReference type="AlphaFoldDB" id="A0A7M6DQ32"/>
<evidence type="ECO:0000313" key="6">
    <source>
        <dbReference type="Proteomes" id="UP000594262"/>
    </source>
</evidence>
<keyword evidence="3" id="KW-0732">Signal</keyword>
<dbReference type="InterPro" id="IPR050316">
    <property type="entry name" value="Tyrosinase/Hemocyanin"/>
</dbReference>
<dbReference type="PANTHER" id="PTHR11474:SF126">
    <property type="entry name" value="TYROSINASE-LIKE PROTEIN TYR-1-RELATED"/>
    <property type="match status" value="1"/>
</dbReference>
<feature type="signal peptide" evidence="3">
    <location>
        <begin position="1"/>
        <end position="19"/>
    </location>
</feature>
<dbReference type="PANTHER" id="PTHR11474">
    <property type="entry name" value="TYROSINASE FAMILY MEMBER"/>
    <property type="match status" value="1"/>
</dbReference>
<dbReference type="EnsemblMetazoa" id="CLYHEMT021328.1">
    <property type="protein sequence ID" value="CLYHEMP021328.1"/>
    <property type="gene ID" value="CLYHEMG021328"/>
</dbReference>
<dbReference type="InterPro" id="IPR008922">
    <property type="entry name" value="Di-copper_centre_dom_sf"/>
</dbReference>
<keyword evidence="6" id="KW-1185">Reference proteome</keyword>
<sequence length="593" mass="70403">MRVLLTICCLFSTLGYLVAGHQDSIPHRTNVVFIVDTHASESHLTQELVSQVLDTIPLKKYRIGIYSTNGLSQKILEFQTRQCSGRVFRKTKHRVSVNKVLSAVYKDLTYFRKDRNVLVALTSRRSSIHLRKSLDHLARRLQRNEAKYVIQLKKYLSGKVKSLLWKSTGHSWRHTNFLSHGVRNLLKRIYGLFHFTKVNLLSCTNPSKARYVYDECNRQCQCVNGKLVNCYRVRKQFSALPLSERLHYIRTYKFAANDKRFQKKFYEIVIVHPTVNFDRLHSPEELFPFHRKYALMMENLLRQVDCRITLPFWNFALHSKHIYQRYPGYHMWDAHGGFGSTKTNLKGKFCIKDGPFRWPVFKLPQFFVNKINNTERRNGACPDTNAKIYQKCDRKLRKVFNPRCILRSVSHNEKTPSYEKTYRILHDPKTTFEKFEEFIRADCHASVHDNLGGDFGYGFSSLLPEFFLLHSMIDGLWAFYQKRFPKHSKKWLHDKKRRIVGYHTPRFWYVDIHNIERCGLKIKYTNLFPKKVNMKKIHHHHHQHHKFKYHNGGNSYDMSDQILSEGLEDNLYDGEQDYMNKEDLNQDLFDDFD</sequence>
<evidence type="ECO:0000313" key="5">
    <source>
        <dbReference type="EnsemblMetazoa" id="CLYHEMP021328.1"/>
    </source>
</evidence>
<dbReference type="SUPFAM" id="SSF48056">
    <property type="entry name" value="Di-copper centre-containing domain"/>
    <property type="match status" value="1"/>
</dbReference>
<organism evidence="5 6">
    <name type="scientific">Clytia hemisphaerica</name>
    <dbReference type="NCBI Taxonomy" id="252671"/>
    <lineage>
        <taxon>Eukaryota</taxon>
        <taxon>Metazoa</taxon>
        <taxon>Cnidaria</taxon>
        <taxon>Hydrozoa</taxon>
        <taxon>Hydroidolina</taxon>
        <taxon>Leptothecata</taxon>
        <taxon>Obeliida</taxon>
        <taxon>Clytiidae</taxon>
        <taxon>Clytia</taxon>
    </lineage>
</organism>
<dbReference type="Pfam" id="PF00264">
    <property type="entry name" value="Tyrosinase"/>
    <property type="match status" value="1"/>
</dbReference>
<dbReference type="GO" id="GO:0046872">
    <property type="term" value="F:metal ion binding"/>
    <property type="evidence" value="ECO:0007669"/>
    <property type="project" value="UniProtKB-KW"/>
</dbReference>
<dbReference type="GO" id="GO:0016491">
    <property type="term" value="F:oxidoreductase activity"/>
    <property type="evidence" value="ECO:0007669"/>
    <property type="project" value="InterPro"/>
</dbReference>
<keyword evidence="1" id="KW-0479">Metal-binding</keyword>
<proteinExistence type="predicted"/>
<dbReference type="GeneID" id="136820795"/>
<reference evidence="5" key="1">
    <citation type="submission" date="2021-01" db="UniProtKB">
        <authorList>
            <consortium name="EnsemblMetazoa"/>
        </authorList>
    </citation>
    <scope>IDENTIFICATION</scope>
</reference>
<evidence type="ECO:0000259" key="4">
    <source>
        <dbReference type="Pfam" id="PF00264"/>
    </source>
</evidence>
<dbReference type="Gene3D" id="1.10.1280.10">
    <property type="entry name" value="Di-copper center containing domain from catechol oxidase"/>
    <property type="match status" value="1"/>
</dbReference>
<feature type="domain" description="Tyrosinase copper-binding" evidence="4">
    <location>
        <begin position="263"/>
        <end position="482"/>
    </location>
</feature>
<dbReference type="OrthoDB" id="2151857at2759"/>
<feature type="chain" id="PRO_5029855951" description="Tyrosinase copper-binding domain-containing protein" evidence="3">
    <location>
        <begin position="20"/>
        <end position="593"/>
    </location>
</feature>
<accession>A0A7M6DQ32</accession>
<keyword evidence="2" id="KW-0186">Copper</keyword>
<evidence type="ECO:0000256" key="1">
    <source>
        <dbReference type="ARBA" id="ARBA00022723"/>
    </source>
</evidence>
<dbReference type="InterPro" id="IPR002227">
    <property type="entry name" value="Tyrosinase_Cu-bd"/>
</dbReference>
<dbReference type="Proteomes" id="UP000594262">
    <property type="component" value="Unplaced"/>
</dbReference>
<evidence type="ECO:0000256" key="2">
    <source>
        <dbReference type="ARBA" id="ARBA00023008"/>
    </source>
</evidence>
<evidence type="ECO:0000256" key="3">
    <source>
        <dbReference type="SAM" id="SignalP"/>
    </source>
</evidence>
<name>A0A7M6DQ32_9CNID</name>
<protein>
    <recommendedName>
        <fullName evidence="4">Tyrosinase copper-binding domain-containing protein</fullName>
    </recommendedName>
</protein>
<dbReference type="RefSeq" id="XP_066933122.1">
    <property type="nucleotide sequence ID" value="XM_067077021.1"/>
</dbReference>